<dbReference type="CDD" id="cd01830">
    <property type="entry name" value="XynE_like"/>
    <property type="match status" value="1"/>
</dbReference>
<evidence type="ECO:0000313" key="3">
    <source>
        <dbReference type="Proteomes" id="UP001325680"/>
    </source>
</evidence>
<dbReference type="RefSeq" id="WP_114792660.1">
    <property type="nucleotide sequence ID" value="NZ_CP139960.1"/>
</dbReference>
<dbReference type="InterPro" id="IPR036514">
    <property type="entry name" value="SGNH_hydro_sf"/>
</dbReference>
<feature type="domain" description="SGNH hydrolase-type esterase" evidence="1">
    <location>
        <begin position="213"/>
        <end position="402"/>
    </location>
</feature>
<keyword evidence="3" id="KW-1185">Reference proteome</keyword>
<accession>A0ABZ0W7T8</accession>
<dbReference type="InterPro" id="IPR013830">
    <property type="entry name" value="SGNH_hydro"/>
</dbReference>
<organism evidence="2 3">
    <name type="scientific">Niabella yanshanensis</name>
    <dbReference type="NCBI Taxonomy" id="577386"/>
    <lineage>
        <taxon>Bacteria</taxon>
        <taxon>Pseudomonadati</taxon>
        <taxon>Bacteroidota</taxon>
        <taxon>Chitinophagia</taxon>
        <taxon>Chitinophagales</taxon>
        <taxon>Chitinophagaceae</taxon>
        <taxon>Niabella</taxon>
    </lineage>
</organism>
<dbReference type="Gene3D" id="3.40.50.1110">
    <property type="entry name" value="SGNH hydrolase"/>
    <property type="match status" value="1"/>
</dbReference>
<gene>
    <name evidence="2" type="ORF">U0035_01070</name>
</gene>
<dbReference type="InterPro" id="IPR053140">
    <property type="entry name" value="GDSL_Rv0518-like"/>
</dbReference>
<evidence type="ECO:0000259" key="1">
    <source>
        <dbReference type="Pfam" id="PF13472"/>
    </source>
</evidence>
<dbReference type="EMBL" id="CP139960">
    <property type="protein sequence ID" value="WQD38734.1"/>
    <property type="molecule type" value="Genomic_DNA"/>
</dbReference>
<name>A0ABZ0W7T8_9BACT</name>
<dbReference type="SUPFAM" id="SSF52266">
    <property type="entry name" value="SGNH hydrolase"/>
    <property type="match status" value="1"/>
</dbReference>
<dbReference type="Proteomes" id="UP001325680">
    <property type="component" value="Chromosome"/>
</dbReference>
<keyword evidence="2" id="KW-0378">Hydrolase</keyword>
<evidence type="ECO:0000313" key="2">
    <source>
        <dbReference type="EMBL" id="WQD38734.1"/>
    </source>
</evidence>
<reference evidence="2 3" key="1">
    <citation type="submission" date="2023-12" db="EMBL/GenBank/DDBJ databases">
        <title>Genome sequencing and assembly of bacterial species from a model synthetic community.</title>
        <authorList>
            <person name="Hogle S.L."/>
        </authorList>
    </citation>
    <scope>NUCLEOTIDE SEQUENCE [LARGE SCALE GENOMIC DNA]</scope>
    <source>
        <strain evidence="2 3">HAMBI_3031</strain>
    </source>
</reference>
<dbReference type="Pfam" id="PF13472">
    <property type="entry name" value="Lipase_GDSL_2"/>
    <property type="match status" value="1"/>
</dbReference>
<dbReference type="GO" id="GO:0016787">
    <property type="term" value="F:hydrolase activity"/>
    <property type="evidence" value="ECO:0007669"/>
    <property type="project" value="UniProtKB-KW"/>
</dbReference>
<sequence>MIERTRKILIAVVMLMVGGLLGSCGSSRQHHTRKNVDTGKWVGTWATAPQLVEPNNMPPEPGLAHNTIRQIVRVSMGGEKLRLRFSNAFSKEPVTMKTVAVAVAKEGSLIDPSTQQILKFNGAEAVTMPPSGEGYSDPLDFTLAPGSTLAITIYFGDTSPGTTGHPGSRTTSYLLAGNQIGSADFAGAVATDHWYVINSIEVMAGAGAFAIAALGNSITDGRGSGTNKQNRWTDILSQQLLTNKDTKNIGVLNLGIGGNCVLRGGLGPTALNRFDRDILSQSSVKWLLILEGINDIGGIRNTESAPRVARELIEAYSLMADKAHARGIKVYGCTILPFGESFYDTPFRQQARDTVNEWIRTTDKFDAVIDFDKIMRNAGDIKKINPDLHDGDMLHPNQAGYKKMGEAIDLNLFTK</sequence>
<protein>
    <submittedName>
        <fullName evidence="2">SGNH/GDSL hydrolase family protein</fullName>
    </submittedName>
</protein>
<dbReference type="PANTHER" id="PTHR43784">
    <property type="entry name" value="GDSL-LIKE LIPASE/ACYLHYDROLASE, PUTATIVE (AFU_ORTHOLOGUE AFUA_2G00820)-RELATED"/>
    <property type="match status" value="1"/>
</dbReference>
<proteinExistence type="predicted"/>
<dbReference type="PANTHER" id="PTHR43784:SF2">
    <property type="entry name" value="GDSL-LIKE LIPASE_ACYLHYDROLASE, PUTATIVE (AFU_ORTHOLOGUE AFUA_2G00820)-RELATED"/>
    <property type="match status" value="1"/>
</dbReference>
<dbReference type="PROSITE" id="PS51257">
    <property type="entry name" value="PROKAR_LIPOPROTEIN"/>
    <property type="match status" value="1"/>
</dbReference>